<dbReference type="Proteomes" id="UP000252707">
    <property type="component" value="Unassembled WGS sequence"/>
</dbReference>
<dbReference type="InterPro" id="IPR011042">
    <property type="entry name" value="6-blade_b-propeller_TolB-like"/>
</dbReference>
<organism evidence="7 8">
    <name type="scientific">Thioalbus denitrificans</name>
    <dbReference type="NCBI Taxonomy" id="547122"/>
    <lineage>
        <taxon>Bacteria</taxon>
        <taxon>Pseudomonadati</taxon>
        <taxon>Pseudomonadota</taxon>
        <taxon>Gammaproteobacteria</taxon>
        <taxon>Chromatiales</taxon>
        <taxon>Ectothiorhodospiraceae</taxon>
        <taxon>Thioalbus</taxon>
    </lineage>
</organism>
<dbReference type="SUPFAM" id="SSF69304">
    <property type="entry name" value="Tricorn protease N-terminal domain"/>
    <property type="match status" value="1"/>
</dbReference>
<dbReference type="Pfam" id="PF07676">
    <property type="entry name" value="PD40"/>
    <property type="match status" value="4"/>
</dbReference>
<comment type="similarity">
    <text evidence="2 5">Belongs to the TolB family.</text>
</comment>
<dbReference type="EMBL" id="QPJY01000007">
    <property type="protein sequence ID" value="RCX28428.1"/>
    <property type="molecule type" value="Genomic_DNA"/>
</dbReference>
<evidence type="ECO:0000256" key="1">
    <source>
        <dbReference type="ARBA" id="ARBA00004418"/>
    </source>
</evidence>
<evidence type="ECO:0000313" key="8">
    <source>
        <dbReference type="Proteomes" id="UP000252707"/>
    </source>
</evidence>
<proteinExistence type="inferred from homology"/>
<keyword evidence="4 5" id="KW-0574">Periplasm</keyword>
<gene>
    <name evidence="5" type="primary">tolB</name>
    <name evidence="7" type="ORF">DFQ59_107175</name>
</gene>
<comment type="subunit">
    <text evidence="5">The Tol-Pal system is composed of five core proteins: the inner membrane proteins TolA, TolQ and TolR, the periplasmic protein TolB and the outer membrane protein Pal. They form a network linking the inner and outer membranes and the peptidoglycan layer.</text>
</comment>
<dbReference type="InterPro" id="IPR014167">
    <property type="entry name" value="Tol-Pal_TolB"/>
</dbReference>
<sequence>MKTLLRNLGLLLIGLLLFQARAHAVLTIEITQGVEGALPLAVVPFAVAPGGAAPDTDVAAVISADLGRSGRFRPLPPEDMLARPHDAAEVKYEDWRVLGMENLVVGRLEPNPDGSYEVRFQLLDVFRANQLLGYSITARPGELRRAAHYISDLIYEKLTGERGAFNTRIAYVTVQRPAKGETLFGLQVADSDGHNPQTILSSREPIMSPSWSPDGNRLAYVSFEGKRSAVYVQDVRTGQREQVTSSPGINGAPAWAPDGQRLALTLSKDGNPEIYVLYLYSKRLARITNSLGIDTEPSWAPDGMSLAFTSDRGGTPQIYRAWLDGGRTQRLTFDGSYNASPDFSRDGKRLALVNGNGRSFHIAVQDLDSGVLQVVTDTPLDESPSFAPNGSMIIYATQSGGRGVLAATSVDGRVKQRLLLTEGEVREPSWSPFLQ</sequence>
<dbReference type="GO" id="GO:0051301">
    <property type="term" value="P:cell division"/>
    <property type="evidence" value="ECO:0007669"/>
    <property type="project" value="UniProtKB-UniRule"/>
</dbReference>
<dbReference type="Gene3D" id="2.120.10.30">
    <property type="entry name" value="TolB, C-terminal domain"/>
    <property type="match status" value="1"/>
</dbReference>
<accession>A0A369C5R9</accession>
<dbReference type="Pfam" id="PF04052">
    <property type="entry name" value="TolB_N"/>
    <property type="match status" value="1"/>
</dbReference>
<dbReference type="SUPFAM" id="SSF52964">
    <property type="entry name" value="TolB, N-terminal domain"/>
    <property type="match status" value="1"/>
</dbReference>
<reference evidence="7 8" key="1">
    <citation type="submission" date="2018-07" db="EMBL/GenBank/DDBJ databases">
        <title>Genomic Encyclopedia of Type Strains, Phase IV (KMG-IV): sequencing the most valuable type-strain genomes for metagenomic binning, comparative biology and taxonomic classification.</title>
        <authorList>
            <person name="Goeker M."/>
        </authorList>
    </citation>
    <scope>NUCLEOTIDE SEQUENCE [LARGE SCALE GENOMIC DNA]</scope>
    <source>
        <strain evidence="7 8">DSM 26407</strain>
    </source>
</reference>
<evidence type="ECO:0000256" key="2">
    <source>
        <dbReference type="ARBA" id="ARBA00009820"/>
    </source>
</evidence>
<dbReference type="Gene3D" id="3.40.50.10070">
    <property type="entry name" value="TolB, N-terminal domain"/>
    <property type="match status" value="1"/>
</dbReference>
<dbReference type="NCBIfam" id="TIGR02800">
    <property type="entry name" value="propeller_TolB"/>
    <property type="match status" value="1"/>
</dbReference>
<dbReference type="GO" id="GO:0042597">
    <property type="term" value="C:periplasmic space"/>
    <property type="evidence" value="ECO:0007669"/>
    <property type="project" value="UniProtKB-SubCell"/>
</dbReference>
<dbReference type="PANTHER" id="PTHR36842">
    <property type="entry name" value="PROTEIN TOLB HOMOLOG"/>
    <property type="match status" value="1"/>
</dbReference>
<evidence type="ECO:0000256" key="5">
    <source>
        <dbReference type="HAMAP-Rule" id="MF_00671"/>
    </source>
</evidence>
<dbReference type="GO" id="GO:0017038">
    <property type="term" value="P:protein import"/>
    <property type="evidence" value="ECO:0007669"/>
    <property type="project" value="InterPro"/>
</dbReference>
<feature type="domain" description="TolB N-terminal" evidence="6">
    <location>
        <begin position="26"/>
        <end position="131"/>
    </location>
</feature>
<dbReference type="HAMAP" id="MF_00671">
    <property type="entry name" value="TolB"/>
    <property type="match status" value="1"/>
</dbReference>
<comment type="caution">
    <text evidence="7">The sequence shown here is derived from an EMBL/GenBank/DDBJ whole genome shotgun (WGS) entry which is preliminary data.</text>
</comment>
<keyword evidence="5" id="KW-0131">Cell cycle</keyword>
<dbReference type="RefSeq" id="WP_114280359.1">
    <property type="nucleotide sequence ID" value="NZ_QPJY01000007.1"/>
</dbReference>
<keyword evidence="5" id="KW-0132">Cell division</keyword>
<dbReference type="InterPro" id="IPR011659">
    <property type="entry name" value="WD40"/>
</dbReference>
<comment type="subcellular location">
    <subcellularLocation>
        <location evidence="1 5">Periplasm</location>
    </subcellularLocation>
</comment>
<comment type="function">
    <text evidence="5">Part of the Tol-Pal system, which plays a role in outer membrane invagination during cell division and is important for maintaining outer membrane integrity.</text>
</comment>
<dbReference type="AlphaFoldDB" id="A0A369C5R9"/>
<evidence type="ECO:0000256" key="3">
    <source>
        <dbReference type="ARBA" id="ARBA00022729"/>
    </source>
</evidence>
<dbReference type="InterPro" id="IPR007195">
    <property type="entry name" value="TolB_N"/>
</dbReference>
<dbReference type="PANTHER" id="PTHR36842:SF1">
    <property type="entry name" value="PROTEIN TOLB"/>
    <property type="match status" value="1"/>
</dbReference>
<keyword evidence="8" id="KW-1185">Reference proteome</keyword>
<evidence type="ECO:0000256" key="4">
    <source>
        <dbReference type="ARBA" id="ARBA00022764"/>
    </source>
</evidence>
<evidence type="ECO:0000259" key="6">
    <source>
        <dbReference type="Pfam" id="PF04052"/>
    </source>
</evidence>
<keyword evidence="3 5" id="KW-0732">Signal</keyword>
<protein>
    <recommendedName>
        <fullName evidence="5">Tol-Pal system protein TolB</fullName>
    </recommendedName>
</protein>
<evidence type="ECO:0000313" key="7">
    <source>
        <dbReference type="EMBL" id="RCX28428.1"/>
    </source>
</evidence>
<dbReference type="OrthoDB" id="9802240at2"/>
<name>A0A369C5R9_9GAMM</name>